<evidence type="ECO:0000256" key="1">
    <source>
        <dbReference type="SAM" id="MobiDB-lite"/>
    </source>
</evidence>
<reference evidence="2 3" key="1">
    <citation type="submission" date="2021-05" db="EMBL/GenBank/DDBJ databases">
        <title>Bacteria Genome sequencing.</title>
        <authorList>
            <person name="Takabe Y."/>
            <person name="Nakajima Y."/>
            <person name="Suzuki S."/>
            <person name="Shiozaki T."/>
        </authorList>
    </citation>
    <scope>NUCLEOTIDE SEQUENCE [LARGE SCALE GENOMIC DNA]</scope>
    <source>
        <strain evidence="2 3">AI_62</strain>
    </source>
</reference>
<feature type="region of interest" description="Disordered" evidence="1">
    <location>
        <begin position="1"/>
        <end position="22"/>
    </location>
</feature>
<gene>
    <name evidence="2" type="ORF">JANAI62_10300</name>
</gene>
<dbReference type="Proteomes" id="UP000786693">
    <property type="component" value="Unassembled WGS sequence"/>
</dbReference>
<protein>
    <submittedName>
        <fullName evidence="2">Uncharacterized protein</fullName>
    </submittedName>
</protein>
<evidence type="ECO:0000313" key="2">
    <source>
        <dbReference type="EMBL" id="GIT94407.1"/>
    </source>
</evidence>
<accession>A0ABQ4NJZ5</accession>
<dbReference type="EMBL" id="BPFH01000002">
    <property type="protein sequence ID" value="GIT94407.1"/>
    <property type="molecule type" value="Genomic_DNA"/>
</dbReference>
<evidence type="ECO:0000313" key="3">
    <source>
        <dbReference type="Proteomes" id="UP000786693"/>
    </source>
</evidence>
<keyword evidence="3" id="KW-1185">Reference proteome</keyword>
<proteinExistence type="predicted"/>
<comment type="caution">
    <text evidence="2">The sequence shown here is derived from an EMBL/GenBank/DDBJ whole genome shotgun (WGS) entry which is preliminary data.</text>
</comment>
<organism evidence="2 3">
    <name type="scientific">Jannaschia pagri</name>
    <dbReference type="NCBI Taxonomy" id="2829797"/>
    <lineage>
        <taxon>Bacteria</taxon>
        <taxon>Pseudomonadati</taxon>
        <taxon>Pseudomonadota</taxon>
        <taxon>Alphaproteobacteria</taxon>
        <taxon>Rhodobacterales</taxon>
        <taxon>Roseobacteraceae</taxon>
        <taxon>Jannaschia</taxon>
    </lineage>
</organism>
<name>A0ABQ4NJZ5_9RHOB</name>
<sequence length="76" mass="8497">MPPAESELRPCMPEGSPAAAGDRSFDVHGHRLASLFRPAFLPFTWLRKVKGAPLLMFYKYARASFGLAITFIERTV</sequence>